<keyword evidence="2" id="KW-1185">Reference proteome</keyword>
<organism evidence="1 2">
    <name type="scientific">Dreissena polymorpha</name>
    <name type="common">Zebra mussel</name>
    <name type="synonym">Mytilus polymorpha</name>
    <dbReference type="NCBI Taxonomy" id="45954"/>
    <lineage>
        <taxon>Eukaryota</taxon>
        <taxon>Metazoa</taxon>
        <taxon>Spiralia</taxon>
        <taxon>Lophotrochozoa</taxon>
        <taxon>Mollusca</taxon>
        <taxon>Bivalvia</taxon>
        <taxon>Autobranchia</taxon>
        <taxon>Heteroconchia</taxon>
        <taxon>Euheterodonta</taxon>
        <taxon>Imparidentia</taxon>
        <taxon>Neoheterodontei</taxon>
        <taxon>Myida</taxon>
        <taxon>Dreissenoidea</taxon>
        <taxon>Dreissenidae</taxon>
        <taxon>Dreissena</taxon>
    </lineage>
</organism>
<evidence type="ECO:0000313" key="2">
    <source>
        <dbReference type="Proteomes" id="UP000828390"/>
    </source>
</evidence>
<dbReference type="Proteomes" id="UP000828390">
    <property type="component" value="Unassembled WGS sequence"/>
</dbReference>
<gene>
    <name evidence="1" type="ORF">DPMN_168484</name>
</gene>
<accession>A0A9D4F1V9</accession>
<reference evidence="1" key="1">
    <citation type="journal article" date="2019" name="bioRxiv">
        <title>The Genome of the Zebra Mussel, Dreissena polymorpha: A Resource for Invasive Species Research.</title>
        <authorList>
            <person name="McCartney M.A."/>
            <person name="Auch B."/>
            <person name="Kono T."/>
            <person name="Mallez S."/>
            <person name="Zhang Y."/>
            <person name="Obille A."/>
            <person name="Becker A."/>
            <person name="Abrahante J.E."/>
            <person name="Garbe J."/>
            <person name="Badalamenti J.P."/>
            <person name="Herman A."/>
            <person name="Mangelson H."/>
            <person name="Liachko I."/>
            <person name="Sullivan S."/>
            <person name="Sone E.D."/>
            <person name="Koren S."/>
            <person name="Silverstein K.A.T."/>
            <person name="Beckman K.B."/>
            <person name="Gohl D.M."/>
        </authorList>
    </citation>
    <scope>NUCLEOTIDE SEQUENCE</scope>
    <source>
        <strain evidence="1">Duluth1</strain>
        <tissue evidence="1">Whole animal</tissue>
    </source>
</reference>
<dbReference type="AlphaFoldDB" id="A0A9D4F1V9"/>
<dbReference type="EMBL" id="JAIWYP010000008">
    <property type="protein sequence ID" value="KAH3790287.1"/>
    <property type="molecule type" value="Genomic_DNA"/>
</dbReference>
<sequence length="177" mass="20535">MVKHEIMILPQYKRLTVLCPPFEEDCMRCVHQGTDATMHMFLATSMLLNFPIKVLYPADNSANTYIFKTLNTLIRPKFADPKQGNLTLMWTSMSVPTKPPTDVEPWVANHVVPSVDNVKQGEIYSMTNFRRLKESQDKPHSFQSENIYDDLQHEVIEMHDEDTDKESPHLLTIERTK</sequence>
<evidence type="ECO:0000313" key="1">
    <source>
        <dbReference type="EMBL" id="KAH3790287.1"/>
    </source>
</evidence>
<proteinExistence type="predicted"/>
<name>A0A9D4F1V9_DREPO</name>
<comment type="caution">
    <text evidence="1">The sequence shown here is derived from an EMBL/GenBank/DDBJ whole genome shotgun (WGS) entry which is preliminary data.</text>
</comment>
<protein>
    <submittedName>
        <fullName evidence="1">Uncharacterized protein</fullName>
    </submittedName>
</protein>
<reference evidence="1" key="2">
    <citation type="submission" date="2020-11" db="EMBL/GenBank/DDBJ databases">
        <authorList>
            <person name="McCartney M.A."/>
            <person name="Auch B."/>
            <person name="Kono T."/>
            <person name="Mallez S."/>
            <person name="Becker A."/>
            <person name="Gohl D.M."/>
            <person name="Silverstein K.A.T."/>
            <person name="Koren S."/>
            <person name="Bechman K.B."/>
            <person name="Herman A."/>
            <person name="Abrahante J.E."/>
            <person name="Garbe J."/>
        </authorList>
    </citation>
    <scope>NUCLEOTIDE SEQUENCE</scope>
    <source>
        <strain evidence="1">Duluth1</strain>
        <tissue evidence="1">Whole animal</tissue>
    </source>
</reference>